<keyword evidence="1" id="KW-1133">Transmembrane helix</keyword>
<dbReference type="AlphaFoldDB" id="A0AAW9QG81"/>
<dbReference type="GO" id="GO:0016747">
    <property type="term" value="F:acyltransferase activity, transferring groups other than amino-acyl groups"/>
    <property type="evidence" value="ECO:0007669"/>
    <property type="project" value="InterPro"/>
</dbReference>
<reference evidence="3 4" key="1">
    <citation type="submission" date="2024-01" db="EMBL/GenBank/DDBJ databases">
        <title>Genomic insights into the taxonomy and metabolism of the cyanobacterium Pannus brasiliensis CCIBt3594.</title>
        <authorList>
            <person name="Machado M."/>
            <person name="Botero N.B."/>
            <person name="Andreote A.P.D."/>
            <person name="Feitosa A.M.T."/>
            <person name="Popin R."/>
            <person name="Sivonen K."/>
            <person name="Fiore M.F."/>
        </authorList>
    </citation>
    <scope>NUCLEOTIDE SEQUENCE [LARGE SCALE GENOMIC DNA]</scope>
    <source>
        <strain evidence="3 4">CCIBt3594</strain>
    </source>
</reference>
<keyword evidence="3" id="KW-0808">Transferase</keyword>
<evidence type="ECO:0000259" key="2">
    <source>
        <dbReference type="Pfam" id="PF01757"/>
    </source>
</evidence>
<dbReference type="Proteomes" id="UP001328733">
    <property type="component" value="Unassembled WGS sequence"/>
</dbReference>
<feature type="transmembrane region" description="Helical" evidence="1">
    <location>
        <begin position="337"/>
        <end position="357"/>
    </location>
</feature>
<accession>A0AAW9QG81</accession>
<keyword evidence="1" id="KW-0812">Transmembrane</keyword>
<feature type="transmembrane region" description="Helical" evidence="1">
    <location>
        <begin position="240"/>
        <end position="260"/>
    </location>
</feature>
<dbReference type="EMBL" id="JBAFSM010000003">
    <property type="protein sequence ID" value="MEG3436010.1"/>
    <property type="molecule type" value="Genomic_DNA"/>
</dbReference>
<dbReference type="InterPro" id="IPR050879">
    <property type="entry name" value="Acyltransferase_3"/>
</dbReference>
<feature type="transmembrane region" description="Helical" evidence="1">
    <location>
        <begin position="52"/>
        <end position="73"/>
    </location>
</feature>
<feature type="transmembrane region" description="Helical" evidence="1">
    <location>
        <begin position="12"/>
        <end position="32"/>
    </location>
</feature>
<name>A0AAW9QG81_9CHRO</name>
<dbReference type="InterPro" id="IPR002656">
    <property type="entry name" value="Acyl_transf_3_dom"/>
</dbReference>
<comment type="caution">
    <text evidence="3">The sequence shown here is derived from an EMBL/GenBank/DDBJ whole genome shotgun (WGS) entry which is preliminary data.</text>
</comment>
<protein>
    <submittedName>
        <fullName evidence="3">Acyltransferase</fullName>
        <ecNumber evidence="3">2.3.-.-</ecNumber>
    </submittedName>
</protein>
<sequence>MPPDQKSLGARLDWLDRMKGLAILGIVAFHFFQNYPERIPPIVLVDEQGAKLGYAGVDIFFVIVGFTTSYMLAKKIDLERFETAKIDWKSWLIKRLERIYPSYILAVILTLSLYYFFLPIQRFDPIKFTLSFLGLAAYRFQDINPGFWFFTVLLEAYLLIPIVFEIAGRKKRNILLLGIAIGVLTKIVCLFFLAPDQKSIYLYFLQNNFVGSYFFQVVLGLYWGLIYYKKGFFRRVDYKYSIGLFGIGLTIYIALTLHHITPVYKLGFDMFFTPFLIILIHFLLIQADKIQKTKILSKSLFFLSLLGIYSYQIYLIHQPLYLVLLPNLTSFLTVNPYLKVFISFTIAMVLLTIYVIVFTRLEIIFKKFAFDPLLEKLRRRSNS</sequence>
<feature type="transmembrane region" description="Helical" evidence="1">
    <location>
        <begin position="99"/>
        <end position="117"/>
    </location>
</feature>
<dbReference type="RefSeq" id="WP_332863459.1">
    <property type="nucleotide sequence ID" value="NZ_JBAFSM010000003.1"/>
</dbReference>
<dbReference type="GO" id="GO:0016020">
    <property type="term" value="C:membrane"/>
    <property type="evidence" value="ECO:0007669"/>
    <property type="project" value="TreeGrafter"/>
</dbReference>
<feature type="transmembrane region" description="Helical" evidence="1">
    <location>
        <begin position="174"/>
        <end position="194"/>
    </location>
</feature>
<feature type="domain" description="Acyltransferase 3" evidence="2">
    <location>
        <begin position="13"/>
        <end position="355"/>
    </location>
</feature>
<evidence type="ECO:0000256" key="1">
    <source>
        <dbReference type="SAM" id="Phobius"/>
    </source>
</evidence>
<gene>
    <name evidence="3" type="ORF">V0288_02665</name>
</gene>
<dbReference type="PANTHER" id="PTHR23028">
    <property type="entry name" value="ACETYLTRANSFERASE"/>
    <property type="match status" value="1"/>
</dbReference>
<feature type="transmembrane region" description="Helical" evidence="1">
    <location>
        <begin position="200"/>
        <end position="228"/>
    </location>
</feature>
<organism evidence="3 4">
    <name type="scientific">Pannus brasiliensis CCIBt3594</name>
    <dbReference type="NCBI Taxonomy" id="1427578"/>
    <lineage>
        <taxon>Bacteria</taxon>
        <taxon>Bacillati</taxon>
        <taxon>Cyanobacteriota</taxon>
        <taxon>Cyanophyceae</taxon>
        <taxon>Oscillatoriophycideae</taxon>
        <taxon>Chroococcales</taxon>
        <taxon>Microcystaceae</taxon>
        <taxon>Pannus</taxon>
    </lineage>
</organism>
<feature type="transmembrane region" description="Helical" evidence="1">
    <location>
        <begin position="266"/>
        <end position="287"/>
    </location>
</feature>
<evidence type="ECO:0000313" key="3">
    <source>
        <dbReference type="EMBL" id="MEG3436010.1"/>
    </source>
</evidence>
<keyword evidence="1" id="KW-0472">Membrane</keyword>
<dbReference type="PANTHER" id="PTHR23028:SF53">
    <property type="entry name" value="ACYL_TRANSF_3 DOMAIN-CONTAINING PROTEIN"/>
    <property type="match status" value="1"/>
</dbReference>
<dbReference type="EC" id="2.3.-.-" evidence="3"/>
<feature type="transmembrane region" description="Helical" evidence="1">
    <location>
        <begin position="147"/>
        <end position="167"/>
    </location>
</feature>
<keyword evidence="4" id="KW-1185">Reference proteome</keyword>
<feature type="transmembrane region" description="Helical" evidence="1">
    <location>
        <begin position="299"/>
        <end position="317"/>
    </location>
</feature>
<proteinExistence type="predicted"/>
<dbReference type="Pfam" id="PF01757">
    <property type="entry name" value="Acyl_transf_3"/>
    <property type="match status" value="1"/>
</dbReference>
<evidence type="ECO:0000313" key="4">
    <source>
        <dbReference type="Proteomes" id="UP001328733"/>
    </source>
</evidence>
<dbReference type="GO" id="GO:0000271">
    <property type="term" value="P:polysaccharide biosynthetic process"/>
    <property type="evidence" value="ECO:0007669"/>
    <property type="project" value="TreeGrafter"/>
</dbReference>
<keyword evidence="3" id="KW-0012">Acyltransferase</keyword>